<keyword evidence="3" id="KW-1185">Reference proteome</keyword>
<dbReference type="AlphaFoldDB" id="A0A1V2V2M7"/>
<evidence type="ECO:0000313" key="2">
    <source>
        <dbReference type="EMBL" id="ONN56396.1"/>
    </source>
</evidence>
<dbReference type="Proteomes" id="UP000189376">
    <property type="component" value="Unassembled WGS sequence"/>
</dbReference>
<organism evidence="2 3">
    <name type="scientific">Acinetobacter genomosp. 33YU</name>
    <dbReference type="NCBI Taxonomy" id="1675530"/>
    <lineage>
        <taxon>Bacteria</taxon>
        <taxon>Pseudomonadati</taxon>
        <taxon>Pseudomonadota</taxon>
        <taxon>Gammaproteobacteria</taxon>
        <taxon>Moraxellales</taxon>
        <taxon>Moraxellaceae</taxon>
        <taxon>Acinetobacter</taxon>
    </lineage>
</organism>
<dbReference type="EMBL" id="LFZS01000001">
    <property type="protein sequence ID" value="ONN56396.1"/>
    <property type="molecule type" value="Genomic_DNA"/>
</dbReference>
<dbReference type="RefSeq" id="WP_077168355.1">
    <property type="nucleotide sequence ID" value="NZ_LFZS01000001.1"/>
</dbReference>
<feature type="chain" id="PRO_5012685794" evidence="1">
    <location>
        <begin position="22"/>
        <end position="117"/>
    </location>
</feature>
<keyword evidence="1" id="KW-0732">Signal</keyword>
<reference evidence="2 3" key="1">
    <citation type="submission" date="2015-07" db="EMBL/GenBank/DDBJ databases">
        <title>Acinetobacter yuneri, a novel member of Acinetobacter calcoaceticus-Acinetobacter baumannii complex isolated from clinical specimen.</title>
        <authorList>
            <person name="Yu Y."/>
        </authorList>
    </citation>
    <scope>NUCLEOTIDE SEQUENCE [LARGE SCALE GENOMIC DNA]</scope>
    <source>
        <strain evidence="2 3">A362</strain>
    </source>
</reference>
<protein>
    <submittedName>
        <fullName evidence="2">Uncharacterized protein</fullName>
    </submittedName>
</protein>
<gene>
    <name evidence="2" type="ORF">AC058_01695</name>
</gene>
<feature type="signal peptide" evidence="1">
    <location>
        <begin position="1"/>
        <end position="21"/>
    </location>
</feature>
<comment type="caution">
    <text evidence="2">The sequence shown here is derived from an EMBL/GenBank/DDBJ whole genome shotgun (WGS) entry which is preliminary data.</text>
</comment>
<proteinExistence type="predicted"/>
<accession>A0A1V2V2M7</accession>
<evidence type="ECO:0000313" key="3">
    <source>
        <dbReference type="Proteomes" id="UP000189376"/>
    </source>
</evidence>
<sequence length="117" mass="12762">MKSRICLFGFVSAMLMSNVNAQTQQELSQALLGQLLGFTQNVYFNANQIAEMPKMPTERAATQPEILAAVASALRLQQHPCSSVLNADYVDESGNLISINCVDGNYVVDARRGKINP</sequence>
<name>A0A1V2V2M7_9GAMM</name>
<evidence type="ECO:0000256" key="1">
    <source>
        <dbReference type="SAM" id="SignalP"/>
    </source>
</evidence>